<comment type="caution">
    <text evidence="1">The sequence shown here is derived from an EMBL/GenBank/DDBJ whole genome shotgun (WGS) entry which is preliminary data.</text>
</comment>
<reference evidence="1 2" key="1">
    <citation type="submission" date="2018-06" db="EMBL/GenBank/DDBJ databases">
        <title>Carbapenemase-producing Acinetobacter spp. from environmental sources in an hospital from French Polynesia.</title>
        <authorList>
            <person name="Bonnin R.A."/>
            <person name="Levy M."/>
            <person name="Cuzon G."/>
            <person name="Dortet L."/>
            <person name="Naas T."/>
        </authorList>
    </citation>
    <scope>NUCLEOTIDE SEQUENCE [LARGE SCALE GENOMIC DNA]</scope>
    <source>
        <strain evidence="1 2">R10</strain>
    </source>
</reference>
<dbReference type="InterPro" id="IPR012933">
    <property type="entry name" value="HicA_mRNA_interferase"/>
</dbReference>
<protein>
    <submittedName>
        <fullName evidence="1">Type II toxin-antitoxin system HicA family toxin</fullName>
    </submittedName>
</protein>
<dbReference type="RefSeq" id="WP_068543841.1">
    <property type="nucleotide sequence ID" value="NZ_QKWF01000098.1"/>
</dbReference>
<proteinExistence type="predicted"/>
<evidence type="ECO:0000313" key="2">
    <source>
        <dbReference type="Proteomes" id="UP000248662"/>
    </source>
</evidence>
<dbReference type="AlphaFoldDB" id="A0A1S2FDP4"/>
<name>A0A1S2FDP4_ACIBA</name>
<dbReference type="GO" id="GO:0003729">
    <property type="term" value="F:mRNA binding"/>
    <property type="evidence" value="ECO:0007669"/>
    <property type="project" value="InterPro"/>
</dbReference>
<accession>A0A1S2FDP4</accession>
<gene>
    <name evidence="1" type="ORF">DOL94_10455</name>
</gene>
<dbReference type="Pfam" id="PF07927">
    <property type="entry name" value="HicA_toxin"/>
    <property type="match status" value="1"/>
</dbReference>
<sequence>MTKAEKLLERFFTNPPPKNFKWNDFVTMMERLGFTLVFNGRGSSHCIFYKDNPKIVLNFLKPHPNDELKVIYVKKAREFLREHGIGV</sequence>
<evidence type="ECO:0000313" key="1">
    <source>
        <dbReference type="EMBL" id="PZM16589.1"/>
    </source>
</evidence>
<dbReference type="EMBL" id="QKWF01000098">
    <property type="protein sequence ID" value="PZM16589.1"/>
    <property type="molecule type" value="Genomic_DNA"/>
</dbReference>
<organism evidence="1 2">
    <name type="scientific">Acinetobacter baumannii</name>
    <dbReference type="NCBI Taxonomy" id="470"/>
    <lineage>
        <taxon>Bacteria</taxon>
        <taxon>Pseudomonadati</taxon>
        <taxon>Pseudomonadota</taxon>
        <taxon>Gammaproteobacteria</taxon>
        <taxon>Moraxellales</taxon>
        <taxon>Moraxellaceae</taxon>
        <taxon>Acinetobacter</taxon>
        <taxon>Acinetobacter calcoaceticus/baumannii complex</taxon>
    </lineage>
</organism>
<dbReference type="SUPFAM" id="SSF54786">
    <property type="entry name" value="YcfA/nrd intein domain"/>
    <property type="match status" value="1"/>
</dbReference>
<dbReference type="Proteomes" id="UP000248662">
    <property type="component" value="Unassembled WGS sequence"/>
</dbReference>